<organism evidence="2">
    <name type="scientific">Oryza brachyantha</name>
    <name type="common">malo sina</name>
    <dbReference type="NCBI Taxonomy" id="4533"/>
    <lineage>
        <taxon>Eukaryota</taxon>
        <taxon>Viridiplantae</taxon>
        <taxon>Streptophyta</taxon>
        <taxon>Embryophyta</taxon>
        <taxon>Tracheophyta</taxon>
        <taxon>Spermatophyta</taxon>
        <taxon>Magnoliopsida</taxon>
        <taxon>Liliopsida</taxon>
        <taxon>Poales</taxon>
        <taxon>Poaceae</taxon>
        <taxon>BOP clade</taxon>
        <taxon>Oryzoideae</taxon>
        <taxon>Oryzeae</taxon>
        <taxon>Oryzinae</taxon>
        <taxon>Oryza</taxon>
    </lineage>
</organism>
<sequence length="244" mass="27608">MEKQLIASPKAHVATLFKTIETIRHIDKGVRKNILKMSDITSKVWDCPAEAKLFNPNIGKLDPKKVSCHLIGHHEKSKEYRGYASEEAQIESDPTSFEEAMRSENSSKWLKAMKVEIKSVYVTGILGRYEKNPRIAHWRSKRTLWDMCKAQRFHANIEKIQLPRRYRRLVMRPWGRQIVKGICMRVEGGRQHSKATQKGELLRTAMVAVINNSAAVIAILAIARILTRTAGIVVVLAVAVVSSG</sequence>
<accession>J3N1G7</accession>
<keyword evidence="3" id="KW-1185">Reference proteome</keyword>
<reference evidence="2" key="2">
    <citation type="submission" date="2013-04" db="UniProtKB">
        <authorList>
            <consortium name="EnsemblPlants"/>
        </authorList>
    </citation>
    <scope>IDENTIFICATION</scope>
</reference>
<evidence type="ECO:0000256" key="1">
    <source>
        <dbReference type="SAM" id="Phobius"/>
    </source>
</evidence>
<name>J3N1G7_ORYBR</name>
<dbReference type="Proteomes" id="UP000006038">
    <property type="component" value="Chromosome 10"/>
</dbReference>
<protein>
    <submittedName>
        <fullName evidence="2">Uncharacterized protein</fullName>
    </submittedName>
</protein>
<proteinExistence type="predicted"/>
<keyword evidence="1" id="KW-0472">Membrane</keyword>
<dbReference type="EnsemblPlants" id="OB10G13650.1">
    <property type="protein sequence ID" value="OB10G13650.1"/>
    <property type="gene ID" value="OB10G13650"/>
</dbReference>
<evidence type="ECO:0000313" key="3">
    <source>
        <dbReference type="Proteomes" id="UP000006038"/>
    </source>
</evidence>
<keyword evidence="1" id="KW-1133">Transmembrane helix</keyword>
<dbReference type="HOGENOM" id="CLU_1139511_0_0_1"/>
<keyword evidence="1" id="KW-0812">Transmembrane</keyword>
<reference evidence="2" key="1">
    <citation type="journal article" date="2013" name="Nat. Commun.">
        <title>Whole-genome sequencing of Oryza brachyantha reveals mechanisms underlying Oryza genome evolution.</title>
        <authorList>
            <person name="Chen J."/>
            <person name="Huang Q."/>
            <person name="Gao D."/>
            <person name="Wang J."/>
            <person name="Lang Y."/>
            <person name="Liu T."/>
            <person name="Li B."/>
            <person name="Bai Z."/>
            <person name="Luis Goicoechea J."/>
            <person name="Liang C."/>
            <person name="Chen C."/>
            <person name="Zhang W."/>
            <person name="Sun S."/>
            <person name="Liao Y."/>
            <person name="Zhang X."/>
            <person name="Yang L."/>
            <person name="Song C."/>
            <person name="Wang M."/>
            <person name="Shi J."/>
            <person name="Liu G."/>
            <person name="Liu J."/>
            <person name="Zhou H."/>
            <person name="Zhou W."/>
            <person name="Yu Q."/>
            <person name="An N."/>
            <person name="Chen Y."/>
            <person name="Cai Q."/>
            <person name="Wang B."/>
            <person name="Liu B."/>
            <person name="Min J."/>
            <person name="Huang Y."/>
            <person name="Wu H."/>
            <person name="Li Z."/>
            <person name="Zhang Y."/>
            <person name="Yin Y."/>
            <person name="Song W."/>
            <person name="Jiang J."/>
            <person name="Jackson S.A."/>
            <person name="Wing R.A."/>
            <person name="Wang J."/>
            <person name="Chen M."/>
        </authorList>
    </citation>
    <scope>NUCLEOTIDE SEQUENCE [LARGE SCALE GENOMIC DNA]</scope>
    <source>
        <strain evidence="2">cv. IRGC 101232</strain>
    </source>
</reference>
<dbReference type="AlphaFoldDB" id="J3N1G7"/>
<dbReference type="Gramene" id="OB10G13650.1">
    <property type="protein sequence ID" value="OB10G13650.1"/>
    <property type="gene ID" value="OB10G13650"/>
</dbReference>
<evidence type="ECO:0000313" key="2">
    <source>
        <dbReference type="EnsemblPlants" id="OB10G13650.1"/>
    </source>
</evidence>
<feature type="transmembrane region" description="Helical" evidence="1">
    <location>
        <begin position="214"/>
        <end position="241"/>
    </location>
</feature>